<reference evidence="10" key="1">
    <citation type="submission" date="2017-05" db="EMBL/GenBank/DDBJ databases">
        <authorList>
            <person name="Sung H."/>
        </authorList>
    </citation>
    <scope>NUCLEOTIDE SEQUENCE [LARGE SCALE GENOMIC DNA]</scope>
    <source>
        <strain evidence="10">AR23208</strain>
    </source>
</reference>
<dbReference type="GO" id="GO:0005737">
    <property type="term" value="C:cytoplasm"/>
    <property type="evidence" value="ECO:0007669"/>
    <property type="project" value="TreeGrafter"/>
</dbReference>
<dbReference type="SUPFAM" id="SSF109604">
    <property type="entry name" value="HD-domain/PDEase-like"/>
    <property type="match status" value="1"/>
</dbReference>
<dbReference type="EC" id="3.1.3.89" evidence="5"/>
<dbReference type="AlphaFoldDB" id="A0A1Y0ITF0"/>
<organism evidence="9 10">
    <name type="scientific">Tumebacillus avium</name>
    <dbReference type="NCBI Taxonomy" id="1903704"/>
    <lineage>
        <taxon>Bacteria</taxon>
        <taxon>Bacillati</taxon>
        <taxon>Bacillota</taxon>
        <taxon>Bacilli</taxon>
        <taxon>Bacillales</taxon>
        <taxon>Alicyclobacillaceae</taxon>
        <taxon>Tumebacillus</taxon>
    </lineage>
</organism>
<comment type="catalytic activity">
    <reaction evidence="1">
        <text>a 2'-deoxyribonucleoside 5'-phosphate + H2O = a 2'-deoxyribonucleoside + phosphate</text>
        <dbReference type="Rhea" id="RHEA:36167"/>
        <dbReference type="ChEBI" id="CHEBI:15377"/>
        <dbReference type="ChEBI" id="CHEBI:18274"/>
        <dbReference type="ChEBI" id="CHEBI:43474"/>
        <dbReference type="ChEBI" id="CHEBI:65317"/>
        <dbReference type="EC" id="3.1.3.89"/>
    </reaction>
</comment>
<evidence type="ECO:0000256" key="4">
    <source>
        <dbReference type="ARBA" id="ARBA00011738"/>
    </source>
</evidence>
<dbReference type="GO" id="GO:0046872">
    <property type="term" value="F:metal ion binding"/>
    <property type="evidence" value="ECO:0007669"/>
    <property type="project" value="UniProtKB-KW"/>
</dbReference>
<evidence type="ECO:0000256" key="5">
    <source>
        <dbReference type="ARBA" id="ARBA00012964"/>
    </source>
</evidence>
<feature type="domain" description="HD/PDEase" evidence="8">
    <location>
        <begin position="31"/>
        <end position="149"/>
    </location>
</feature>
<comment type="subunit">
    <text evidence="4">Homodimer.</text>
</comment>
<keyword evidence="7 9" id="KW-0378">Hydrolase</keyword>
<dbReference type="PANTHER" id="PTHR11845:SF13">
    <property type="entry name" value="5'-DEOXYNUCLEOTIDASE HDDC2"/>
    <property type="match status" value="1"/>
</dbReference>
<comment type="cofactor">
    <cofactor evidence="3">
        <name>Co(2+)</name>
        <dbReference type="ChEBI" id="CHEBI:48828"/>
    </cofactor>
</comment>
<dbReference type="Proteomes" id="UP000195437">
    <property type="component" value="Chromosome"/>
</dbReference>
<sequence length="195" mass="22502">MDRVRKQMDFLVEIDKLKSIYRRAVLMNRSRNENDAEHSWHLAVMAMVLLEHANESVDVLRVLKMLLVHDIVEIDAGDVSAYDLAGQAGKQERELAAAKRIFGLLPEEQREELFELWVEFEERKSAEAQFAAALDRLAPLLHNYQTEGQTWKEHGITLDMVLARNSQIGQGSERLWAFAQEIIRESVEKGYLPEK</sequence>
<evidence type="ECO:0000313" key="10">
    <source>
        <dbReference type="Proteomes" id="UP000195437"/>
    </source>
</evidence>
<comment type="cofactor">
    <cofactor evidence="2">
        <name>Mn(2+)</name>
        <dbReference type="ChEBI" id="CHEBI:29035"/>
    </cofactor>
</comment>
<dbReference type="OrthoDB" id="9796032at2"/>
<evidence type="ECO:0000256" key="6">
    <source>
        <dbReference type="ARBA" id="ARBA00022723"/>
    </source>
</evidence>
<keyword evidence="6" id="KW-0479">Metal-binding</keyword>
<evidence type="ECO:0000259" key="8">
    <source>
        <dbReference type="SMART" id="SM00471"/>
    </source>
</evidence>
<name>A0A1Y0ITF0_9BACL</name>
<proteinExistence type="predicted"/>
<dbReference type="EMBL" id="CP021434">
    <property type="protein sequence ID" value="ARU63892.1"/>
    <property type="molecule type" value="Genomic_DNA"/>
</dbReference>
<dbReference type="Gene3D" id="1.10.3210.10">
    <property type="entry name" value="Hypothetical protein af1432"/>
    <property type="match status" value="1"/>
</dbReference>
<evidence type="ECO:0000313" key="9">
    <source>
        <dbReference type="EMBL" id="ARU63892.1"/>
    </source>
</evidence>
<protein>
    <recommendedName>
        <fullName evidence="5">5'-deoxynucleotidase</fullName>
        <ecNumber evidence="5">3.1.3.89</ecNumber>
    </recommendedName>
</protein>
<evidence type="ECO:0000256" key="2">
    <source>
        <dbReference type="ARBA" id="ARBA00001936"/>
    </source>
</evidence>
<dbReference type="GO" id="GO:0002953">
    <property type="term" value="F:5'-deoxynucleotidase activity"/>
    <property type="evidence" value="ECO:0007669"/>
    <property type="project" value="UniProtKB-EC"/>
</dbReference>
<dbReference type="SMART" id="SM00471">
    <property type="entry name" value="HDc"/>
    <property type="match status" value="1"/>
</dbReference>
<gene>
    <name evidence="9" type="ORF">CBW65_12895</name>
</gene>
<dbReference type="KEGG" id="tum:CBW65_12895"/>
<dbReference type="InterPro" id="IPR006674">
    <property type="entry name" value="HD_domain"/>
</dbReference>
<dbReference type="Pfam" id="PF13023">
    <property type="entry name" value="HD_3"/>
    <property type="match status" value="1"/>
</dbReference>
<accession>A0A1Y0ITF0</accession>
<dbReference type="InterPro" id="IPR003607">
    <property type="entry name" value="HD/PDEase_dom"/>
</dbReference>
<dbReference type="InterPro" id="IPR039356">
    <property type="entry name" value="YfbR/HDDC2"/>
</dbReference>
<evidence type="ECO:0000256" key="3">
    <source>
        <dbReference type="ARBA" id="ARBA00001941"/>
    </source>
</evidence>
<evidence type="ECO:0000256" key="7">
    <source>
        <dbReference type="ARBA" id="ARBA00022801"/>
    </source>
</evidence>
<keyword evidence="10" id="KW-1185">Reference proteome</keyword>
<dbReference type="PANTHER" id="PTHR11845">
    <property type="entry name" value="5'-DEOXYNUCLEOTIDASE HDDC2"/>
    <property type="match status" value="1"/>
</dbReference>
<evidence type="ECO:0000256" key="1">
    <source>
        <dbReference type="ARBA" id="ARBA00001638"/>
    </source>
</evidence>